<protein>
    <submittedName>
        <fullName evidence="1">Uncharacterized protein</fullName>
    </submittedName>
</protein>
<dbReference type="EMBL" id="AACB03000002">
    <property type="protein sequence ID" value="KAE8304387.1"/>
    <property type="molecule type" value="Genomic_DNA"/>
</dbReference>
<accession>A0A644F6Y8</accession>
<evidence type="ECO:0000313" key="2">
    <source>
        <dbReference type="Proteomes" id="UP000001548"/>
    </source>
</evidence>
<gene>
    <name evidence="1" type="ORF">GL50803_004690</name>
</gene>
<proteinExistence type="predicted"/>
<dbReference type="AlphaFoldDB" id="A0A644F6Y8"/>
<dbReference type="Proteomes" id="UP000001548">
    <property type="component" value="Unassembled WGS sequence"/>
</dbReference>
<name>A0A644F6Y8_GIAIC</name>
<organism evidence="1 2">
    <name type="scientific">Giardia intestinalis (strain ATCC 50803 / WB clone C6)</name>
    <name type="common">Giardia lamblia</name>
    <dbReference type="NCBI Taxonomy" id="184922"/>
    <lineage>
        <taxon>Eukaryota</taxon>
        <taxon>Metamonada</taxon>
        <taxon>Diplomonadida</taxon>
        <taxon>Hexamitidae</taxon>
        <taxon>Giardiinae</taxon>
        <taxon>Giardia</taxon>
    </lineage>
</organism>
<dbReference type="InParanoid" id="A0A644F6Y8"/>
<keyword evidence="2" id="KW-1185">Reference proteome</keyword>
<sequence>MKSCSCVHPLGTNDPVRTSSTQELTAYGTQRPSNVIGVDWTGPITGKPNLASHRHGIDLQEGSNSCIDNYNQYLPESLLTESDPSYQAGYTRVLHSSSSRSRVPTQVFKLALDRDNVMCPYLYETYKYALNDMANRKIATLTRGLVPAAILSDKLRPTSSYAPVRVRYHL</sequence>
<comment type="caution">
    <text evidence="1">The sequence shown here is derived from an EMBL/GenBank/DDBJ whole genome shotgun (WGS) entry which is preliminary data.</text>
</comment>
<evidence type="ECO:0000313" key="1">
    <source>
        <dbReference type="EMBL" id="KAE8304387.1"/>
    </source>
</evidence>
<reference evidence="1 2" key="1">
    <citation type="journal article" date="2007" name="Science">
        <title>Genomic minimalism in the early diverging intestinal parasite Giardia lamblia.</title>
        <authorList>
            <person name="Morrison H.G."/>
            <person name="McArthur A.G."/>
            <person name="Gillin F.D."/>
            <person name="Aley S.B."/>
            <person name="Adam R.D."/>
            <person name="Olsen G.J."/>
            <person name="Best A.A."/>
            <person name="Cande W.Z."/>
            <person name="Chen F."/>
            <person name="Cipriano M.J."/>
            <person name="Davids B.J."/>
            <person name="Dawson S.C."/>
            <person name="Elmendorf H.G."/>
            <person name="Hehl A.B."/>
            <person name="Holder M.E."/>
            <person name="Huse S.M."/>
            <person name="Kim U.U."/>
            <person name="Lasek-Nesselquist E."/>
            <person name="Manning G."/>
            <person name="Nigam A."/>
            <person name="Nixon J.E."/>
            <person name="Palm D."/>
            <person name="Passamaneck N.E."/>
            <person name="Prabhu A."/>
            <person name="Reich C.I."/>
            <person name="Reiner D.S."/>
            <person name="Samuelson J."/>
            <person name="Svard S.G."/>
            <person name="Sogin M.L."/>
        </authorList>
    </citation>
    <scope>NUCLEOTIDE SEQUENCE [LARGE SCALE GENOMIC DNA]</scope>
    <source>
        <strain evidence="1 2">WB C6</strain>
    </source>
</reference>